<gene>
    <name evidence="3" type="ORF">BRAFLDRAFT_92054</name>
</gene>
<feature type="compositionally biased region" description="Polar residues" evidence="1">
    <location>
        <begin position="604"/>
        <end position="622"/>
    </location>
</feature>
<feature type="region of interest" description="Disordered" evidence="1">
    <location>
        <begin position="923"/>
        <end position="992"/>
    </location>
</feature>
<dbReference type="eggNOG" id="ENOG502QUWA">
    <property type="taxonomic scope" value="Eukaryota"/>
</dbReference>
<feature type="compositionally biased region" description="Basic and acidic residues" evidence="1">
    <location>
        <begin position="347"/>
        <end position="366"/>
    </location>
</feature>
<dbReference type="InParanoid" id="C3YC22"/>
<accession>C3YC22</accession>
<dbReference type="Pfam" id="PF10505">
    <property type="entry name" value="NARG2_C"/>
    <property type="match status" value="1"/>
</dbReference>
<protein>
    <recommendedName>
        <fullName evidence="2">Little elongation complex subunit 2 C-terminal domain-containing protein</fullName>
    </recommendedName>
</protein>
<feature type="region of interest" description="Disordered" evidence="1">
    <location>
        <begin position="696"/>
        <end position="733"/>
    </location>
</feature>
<feature type="region of interest" description="Disordered" evidence="1">
    <location>
        <begin position="334"/>
        <end position="679"/>
    </location>
</feature>
<sequence length="992" mass="110897">MQDHAPIPDAPLINGQQSFFTETRYNQFTIAPPFDSHLCQVKERFQSRAAETSKKSLTQAELQNVQGTPTVKQPTAAAKPPLTYPAPRIPFPRLSSLMHVEQTTYMELFRKYQFYNPARPPGPVEMREIQQFRDLQMKVGPEQEEFMGYLEFVATQSPQDYSFMQPQAHRYMQEVLSASNRSIPMMGYPQFYKVYQTVGISTVGFKTDPVMRHVKTLLEMEVSKDENAEKLAAKYGAGIVLSADALCTLLDNHAPHYQEQWELPVIVKESAATGDGTSTRTVIIDKPLPKKKITTREKNTLFHSIALELLLTDKSAGTALEKLRSDRYKDMSSLDAPIEEVEPSSSLEKDTQQDVTKEKMGRRTCQEMEEDDLLGNNQDLTDLETFGEGSRRRNPKKMSPKMHAAQTTKISQEQQDSVGETCTANLKDVNTDSDVNSQRKEVQLEAEGDRSEVDKEETKELTGRVHLSQDSDSDLGLMIVTDSDSQGEGSPVKRQKKMSETLESSAGKEEPGHFSSRIEEKPQFKETEQESLGNKDEEKIEGENESKVIESAMTGMTLRSRRSTGQAKSSPMSPPVKRQRKEPSTGKGKVAKGSPPKTEEKSKTGLQKNSIESDGSSDSTIQAKAPQVIKDKDPEDKMDRSDEKTVAVDPAVRSPKEGGAVSRERGAAAKPESEGKGGVLDTVGQIMQLQENLQKFQPEEKQGQVKPSTPRGVALPRQPSSCPQPAPLGVKPAPHSREQLEYCLPADLKMCQENLQDYTRPDKHNVVYSLMSFGKLLLLVRSELPAVCRTTGGHFKWFAHVRPKLEYQPDFGVEQLTPGEMCREWISTYIMPPESRLIRVRINAFTSEVMLVEQLKHNQILDHRVHFSPGTAMKMLLSILEKVQSLPPGHFLLTHNPGDVHICIYQGLDSSAAKKGAYDLHSAHQQAAATPTTETRPPWVPLDPSIILPQHWQNGRVPGTFEPRPPNPPPGKQWQSQAGKKKGKKKKKSKQT</sequence>
<feature type="compositionally biased region" description="Basic and acidic residues" evidence="1">
    <location>
        <begin position="662"/>
        <end position="675"/>
    </location>
</feature>
<feature type="compositionally biased region" description="Basic and acidic residues" evidence="1">
    <location>
        <begin position="629"/>
        <end position="646"/>
    </location>
</feature>
<feature type="domain" description="Little elongation complex subunit 2 C-terminal" evidence="2">
    <location>
        <begin position="756"/>
        <end position="963"/>
    </location>
</feature>
<feature type="region of interest" description="Disordered" evidence="1">
    <location>
        <begin position="52"/>
        <end position="84"/>
    </location>
</feature>
<dbReference type="PANTHER" id="PTHR14633:SF3">
    <property type="entry name" value="LITTLE ELONGATION COMPLEX SUBUNIT 2"/>
    <property type="match status" value="1"/>
</dbReference>
<evidence type="ECO:0000313" key="3">
    <source>
        <dbReference type="EMBL" id="EEN62197.1"/>
    </source>
</evidence>
<dbReference type="PANTHER" id="PTHR14633">
    <property type="entry name" value="LITTLE ELONGATION COMPLEX SUBUNIT 2"/>
    <property type="match status" value="1"/>
</dbReference>
<dbReference type="InterPro" id="IPR019535">
    <property type="entry name" value="ICE2_C"/>
</dbReference>
<reference evidence="3" key="1">
    <citation type="journal article" date="2008" name="Nature">
        <title>The amphioxus genome and the evolution of the chordate karyotype.</title>
        <authorList>
            <consortium name="US DOE Joint Genome Institute (JGI-PGF)"/>
            <person name="Putnam N.H."/>
            <person name="Butts T."/>
            <person name="Ferrier D.E.K."/>
            <person name="Furlong R.F."/>
            <person name="Hellsten U."/>
            <person name="Kawashima T."/>
            <person name="Robinson-Rechavi M."/>
            <person name="Shoguchi E."/>
            <person name="Terry A."/>
            <person name="Yu J.-K."/>
            <person name="Benito-Gutierrez E.L."/>
            <person name="Dubchak I."/>
            <person name="Garcia-Fernandez J."/>
            <person name="Gibson-Brown J.J."/>
            <person name="Grigoriev I.V."/>
            <person name="Horton A.C."/>
            <person name="de Jong P.J."/>
            <person name="Jurka J."/>
            <person name="Kapitonov V.V."/>
            <person name="Kohara Y."/>
            <person name="Kuroki Y."/>
            <person name="Lindquist E."/>
            <person name="Lucas S."/>
            <person name="Osoegawa K."/>
            <person name="Pennacchio L.A."/>
            <person name="Salamov A.A."/>
            <person name="Satou Y."/>
            <person name="Sauka-Spengler T."/>
            <person name="Schmutz J."/>
            <person name="Shin-I T."/>
            <person name="Toyoda A."/>
            <person name="Bronner-Fraser M."/>
            <person name="Fujiyama A."/>
            <person name="Holland L.Z."/>
            <person name="Holland P.W.H."/>
            <person name="Satoh N."/>
            <person name="Rokhsar D.S."/>
        </authorList>
    </citation>
    <scope>NUCLEOTIDE SEQUENCE [LARGE SCALE GENOMIC DNA]</scope>
    <source>
        <strain evidence="3">S238N-H82</strain>
        <tissue evidence="3">Testes</tissue>
    </source>
</reference>
<feature type="compositionally biased region" description="Basic and acidic residues" evidence="1">
    <location>
        <begin position="437"/>
        <end position="469"/>
    </location>
</feature>
<dbReference type="GO" id="GO:0008023">
    <property type="term" value="C:transcription elongation factor complex"/>
    <property type="evidence" value="ECO:0007669"/>
    <property type="project" value="InterPro"/>
</dbReference>
<feature type="compositionally biased region" description="Basic and acidic residues" evidence="1">
    <location>
        <begin position="506"/>
        <end position="548"/>
    </location>
</feature>
<dbReference type="EMBL" id="GG666499">
    <property type="protein sequence ID" value="EEN62197.1"/>
    <property type="molecule type" value="Genomic_DNA"/>
</dbReference>
<proteinExistence type="predicted"/>
<feature type="compositionally biased region" description="Basic residues" evidence="1">
    <location>
        <begin position="979"/>
        <end position="992"/>
    </location>
</feature>
<evidence type="ECO:0000259" key="2">
    <source>
        <dbReference type="Pfam" id="PF10505"/>
    </source>
</evidence>
<organism>
    <name type="scientific">Branchiostoma floridae</name>
    <name type="common">Florida lancelet</name>
    <name type="synonym">Amphioxus</name>
    <dbReference type="NCBI Taxonomy" id="7739"/>
    <lineage>
        <taxon>Eukaryota</taxon>
        <taxon>Metazoa</taxon>
        <taxon>Chordata</taxon>
        <taxon>Cephalochordata</taxon>
        <taxon>Leptocardii</taxon>
        <taxon>Amphioxiformes</taxon>
        <taxon>Branchiostomatidae</taxon>
        <taxon>Branchiostoma</taxon>
    </lineage>
</organism>
<evidence type="ECO:0000256" key="1">
    <source>
        <dbReference type="SAM" id="MobiDB-lite"/>
    </source>
</evidence>
<feature type="compositionally biased region" description="Polar residues" evidence="1">
    <location>
        <begin position="55"/>
        <end position="73"/>
    </location>
</feature>
<dbReference type="AlphaFoldDB" id="C3YC22"/>
<feature type="compositionally biased region" description="Low complexity" evidence="1">
    <location>
        <begin position="927"/>
        <end position="937"/>
    </location>
</feature>
<dbReference type="STRING" id="7739.C3YC22"/>
<name>C3YC22_BRAFL</name>
<feature type="compositionally biased region" description="Polar residues" evidence="1">
    <location>
        <begin position="405"/>
        <end position="424"/>
    </location>
</feature>